<dbReference type="EMBL" id="JAMPKX010000006">
    <property type="protein sequence ID" value="MEP0948202.1"/>
    <property type="molecule type" value="Genomic_DNA"/>
</dbReference>
<gene>
    <name evidence="3" type="ORF">NC992_15055</name>
</gene>
<comment type="caution">
    <text evidence="3">The sequence shown here is derived from an EMBL/GenBank/DDBJ whole genome shotgun (WGS) entry which is preliminary data.</text>
</comment>
<dbReference type="RefSeq" id="WP_190705773.1">
    <property type="nucleotide sequence ID" value="NZ_JAMPKX010000006.1"/>
</dbReference>
<feature type="region of interest" description="Disordered" evidence="1">
    <location>
        <begin position="29"/>
        <end position="60"/>
    </location>
</feature>
<accession>A0ABV0K606</accession>
<feature type="compositionally biased region" description="Polar residues" evidence="1">
    <location>
        <begin position="104"/>
        <end position="117"/>
    </location>
</feature>
<feature type="chain" id="PRO_5045334702" evidence="2">
    <location>
        <begin position="30"/>
        <end position="128"/>
    </location>
</feature>
<protein>
    <submittedName>
        <fullName evidence="3">Uncharacterized protein</fullName>
    </submittedName>
</protein>
<evidence type="ECO:0000313" key="4">
    <source>
        <dbReference type="Proteomes" id="UP001482513"/>
    </source>
</evidence>
<keyword evidence="4" id="KW-1185">Reference proteome</keyword>
<sequence>MAYPNFLSRPVAAVIAAASLLVLAPAALAQSTATDPSRTPRVDTNEGFGDSDANDGIFGESSSPFDLIHRAVLMNDRSSTDFSRQHRGRISDEALNFRTLQQDALRRQQPQPAQTEATEVITPETGEE</sequence>
<feature type="region of interest" description="Disordered" evidence="1">
    <location>
        <begin position="104"/>
        <end position="128"/>
    </location>
</feature>
<dbReference type="Proteomes" id="UP001482513">
    <property type="component" value="Unassembled WGS sequence"/>
</dbReference>
<organism evidence="3 4">
    <name type="scientific">Leptolyngbya subtilissima DQ-A4</name>
    <dbReference type="NCBI Taxonomy" id="2933933"/>
    <lineage>
        <taxon>Bacteria</taxon>
        <taxon>Bacillati</taxon>
        <taxon>Cyanobacteriota</taxon>
        <taxon>Cyanophyceae</taxon>
        <taxon>Leptolyngbyales</taxon>
        <taxon>Leptolyngbyaceae</taxon>
        <taxon>Leptolyngbya group</taxon>
        <taxon>Leptolyngbya</taxon>
    </lineage>
</organism>
<feature type="signal peptide" evidence="2">
    <location>
        <begin position="1"/>
        <end position="29"/>
    </location>
</feature>
<name>A0ABV0K606_9CYAN</name>
<proteinExistence type="predicted"/>
<evidence type="ECO:0000256" key="1">
    <source>
        <dbReference type="SAM" id="MobiDB-lite"/>
    </source>
</evidence>
<reference evidence="3 4" key="1">
    <citation type="submission" date="2022-04" db="EMBL/GenBank/DDBJ databases">
        <title>Positive selection, recombination, and allopatry shape intraspecific diversity of widespread and dominant cyanobacteria.</title>
        <authorList>
            <person name="Wei J."/>
            <person name="Shu W."/>
            <person name="Hu C."/>
        </authorList>
    </citation>
    <scope>NUCLEOTIDE SEQUENCE [LARGE SCALE GENOMIC DNA]</scope>
    <source>
        <strain evidence="3 4">DQ-A4</strain>
    </source>
</reference>
<evidence type="ECO:0000256" key="2">
    <source>
        <dbReference type="SAM" id="SignalP"/>
    </source>
</evidence>
<evidence type="ECO:0000313" key="3">
    <source>
        <dbReference type="EMBL" id="MEP0948202.1"/>
    </source>
</evidence>
<keyword evidence="2" id="KW-0732">Signal</keyword>